<proteinExistence type="predicted"/>
<evidence type="ECO:0000313" key="1">
    <source>
        <dbReference type="EMBL" id="CDC76851.1"/>
    </source>
</evidence>
<protein>
    <submittedName>
        <fullName evidence="1">Uncharacterized protein</fullName>
    </submittedName>
</protein>
<dbReference type="STRING" id="1263015.BN580_00194"/>
<dbReference type="AlphaFoldDB" id="R6U9T6"/>
<dbReference type="Proteomes" id="UP000017938">
    <property type="component" value="Unassembled WGS sequence"/>
</dbReference>
<evidence type="ECO:0000313" key="2">
    <source>
        <dbReference type="Proteomes" id="UP000017938"/>
    </source>
</evidence>
<organism evidence="1 2">
    <name type="scientific">Candidatus Colimorpha enterica</name>
    <dbReference type="NCBI Taxonomy" id="3083063"/>
    <lineage>
        <taxon>Bacteria</taxon>
        <taxon>Pseudomonadati</taxon>
        <taxon>Bacteroidota</taxon>
        <taxon>Bacteroidia</taxon>
        <taxon>Bacteroidales</taxon>
        <taxon>Candidatus Colimorpha</taxon>
    </lineage>
</organism>
<comment type="caution">
    <text evidence="1">The sequence shown here is derived from an EMBL/GenBank/DDBJ whole genome shotgun (WGS) entry which is preliminary data.</text>
</comment>
<gene>
    <name evidence="1" type="ORF">BN580_00194</name>
</gene>
<name>R6U9T6_9BACT</name>
<accession>R6U9T6</accession>
<sequence length="61" mass="7255">MRNKKYYIALDDFERRVIVNCLNEMRNNLTANGKYTDAVDEVLLKIIDAKQKKFKVIYKEA</sequence>
<dbReference type="EMBL" id="CBFW010000403">
    <property type="protein sequence ID" value="CDC76851.1"/>
    <property type="molecule type" value="Genomic_DNA"/>
</dbReference>
<reference evidence="1" key="1">
    <citation type="submission" date="2012-11" db="EMBL/GenBank/DDBJ databases">
        <title>Dependencies among metagenomic species, viruses, plasmids and units of genetic variation.</title>
        <authorList>
            <person name="Nielsen H.B."/>
            <person name="Almeida M."/>
            <person name="Juncker A.S."/>
            <person name="Rasmussen S."/>
            <person name="Li J."/>
            <person name="Sunagawa S."/>
            <person name="Plichta D."/>
            <person name="Gautier L."/>
            <person name="Le Chatelier E."/>
            <person name="Peletier E."/>
            <person name="Bonde I."/>
            <person name="Nielsen T."/>
            <person name="Manichanh C."/>
            <person name="Arumugam M."/>
            <person name="Batto J."/>
            <person name="Santos M.B.Q.D."/>
            <person name="Blom N."/>
            <person name="Borruel N."/>
            <person name="Burgdorf K.S."/>
            <person name="Boumezbeur F."/>
            <person name="Casellas F."/>
            <person name="Dore J."/>
            <person name="Guarner F."/>
            <person name="Hansen T."/>
            <person name="Hildebrand F."/>
            <person name="Kaas R.S."/>
            <person name="Kennedy S."/>
            <person name="Kristiansen K."/>
            <person name="Kultima J.R."/>
            <person name="Leonard P."/>
            <person name="Levenez F."/>
            <person name="Lund O."/>
            <person name="Moumen B."/>
            <person name="Le Paslier D."/>
            <person name="Pons N."/>
            <person name="Pedersen O."/>
            <person name="Prifti E."/>
            <person name="Qin J."/>
            <person name="Raes J."/>
            <person name="Tap J."/>
            <person name="Tims S."/>
            <person name="Ussery D.W."/>
            <person name="Yamada T."/>
            <person name="MetaHit consortium"/>
            <person name="Renault P."/>
            <person name="Sicheritz-Ponten T."/>
            <person name="Bork P."/>
            <person name="Wang J."/>
            <person name="Brunak S."/>
            <person name="Ehrlich S.D."/>
        </authorList>
    </citation>
    <scope>NUCLEOTIDE SEQUENCE [LARGE SCALE GENOMIC DNA]</scope>
</reference>